<organism evidence="2 3">
    <name type="scientific">Oedothorax gibbosus</name>
    <dbReference type="NCBI Taxonomy" id="931172"/>
    <lineage>
        <taxon>Eukaryota</taxon>
        <taxon>Metazoa</taxon>
        <taxon>Ecdysozoa</taxon>
        <taxon>Arthropoda</taxon>
        <taxon>Chelicerata</taxon>
        <taxon>Arachnida</taxon>
        <taxon>Araneae</taxon>
        <taxon>Araneomorphae</taxon>
        <taxon>Entelegynae</taxon>
        <taxon>Araneoidea</taxon>
        <taxon>Linyphiidae</taxon>
        <taxon>Erigoninae</taxon>
        <taxon>Oedothorax</taxon>
    </lineage>
</organism>
<name>A0AAV6TDD5_9ARAC</name>
<evidence type="ECO:0000256" key="1">
    <source>
        <dbReference type="SAM" id="MobiDB-lite"/>
    </source>
</evidence>
<dbReference type="Proteomes" id="UP000827092">
    <property type="component" value="Unassembled WGS sequence"/>
</dbReference>
<dbReference type="AlphaFoldDB" id="A0AAV6TDD5"/>
<accession>A0AAV6TDD5</accession>
<sequence>MTRQRWAYTGRYGRASLVEVTRSRVGGSRGVLLKVRAGARLEPPRADLGTRSSNTQVESLRTEAGEGFQCEQQLNMGSVGPKGSEKFRSEARTSARNANTCSGLSRCRPERNGVKYPQPGTEIGKGPGRKHDSF</sequence>
<feature type="compositionally biased region" description="Polar residues" evidence="1">
    <location>
        <begin position="94"/>
        <end position="103"/>
    </location>
</feature>
<feature type="compositionally biased region" description="Polar residues" evidence="1">
    <location>
        <begin position="50"/>
        <end position="59"/>
    </location>
</feature>
<evidence type="ECO:0000313" key="3">
    <source>
        <dbReference type="Proteomes" id="UP000827092"/>
    </source>
</evidence>
<protein>
    <submittedName>
        <fullName evidence="2">Uncharacterized protein</fullName>
    </submittedName>
</protein>
<reference evidence="2 3" key="1">
    <citation type="journal article" date="2022" name="Nat. Ecol. Evol.">
        <title>A masculinizing supergene underlies an exaggerated male reproductive morph in a spider.</title>
        <authorList>
            <person name="Hendrickx F."/>
            <person name="De Corte Z."/>
            <person name="Sonet G."/>
            <person name="Van Belleghem S.M."/>
            <person name="Kostlbacher S."/>
            <person name="Vangestel C."/>
        </authorList>
    </citation>
    <scope>NUCLEOTIDE SEQUENCE [LARGE SCALE GENOMIC DNA]</scope>
    <source>
        <strain evidence="2">W744_W776</strain>
    </source>
</reference>
<gene>
    <name evidence="2" type="ORF">JTE90_018050</name>
</gene>
<keyword evidence="3" id="KW-1185">Reference proteome</keyword>
<proteinExistence type="predicted"/>
<evidence type="ECO:0000313" key="2">
    <source>
        <dbReference type="EMBL" id="KAG8155951.1"/>
    </source>
</evidence>
<feature type="compositionally biased region" description="Basic and acidic residues" evidence="1">
    <location>
        <begin position="83"/>
        <end position="93"/>
    </location>
</feature>
<feature type="region of interest" description="Disordered" evidence="1">
    <location>
        <begin position="44"/>
        <end position="134"/>
    </location>
</feature>
<dbReference type="EMBL" id="JAFNEN010006429">
    <property type="protein sequence ID" value="KAG8155951.1"/>
    <property type="molecule type" value="Genomic_DNA"/>
</dbReference>
<comment type="caution">
    <text evidence="2">The sequence shown here is derived from an EMBL/GenBank/DDBJ whole genome shotgun (WGS) entry which is preliminary data.</text>
</comment>